<evidence type="ECO:0000313" key="1">
    <source>
        <dbReference type="EMBL" id="KZD71203.1"/>
    </source>
</evidence>
<dbReference type="EMBL" id="LJKE01000020">
    <property type="protein sequence ID" value="KZD71203.1"/>
    <property type="molecule type" value="Genomic_DNA"/>
</dbReference>
<reference evidence="1 2" key="1">
    <citation type="submission" date="2015-09" db="EMBL/GenBank/DDBJ databases">
        <title>Bacillus cereus food isolates.</title>
        <authorList>
            <person name="Boekhorst J."/>
        </authorList>
    </citation>
    <scope>NUCLEOTIDE SEQUENCE [LARGE SCALE GENOMIC DNA]</scope>
    <source>
        <strain evidence="1 2">B4088</strain>
    </source>
</reference>
<accession>A0A164QEI3</accession>
<gene>
    <name evidence="1" type="ORF">B4088_0933</name>
</gene>
<protein>
    <submittedName>
        <fullName evidence="1">Uncharacterized protein</fullName>
    </submittedName>
</protein>
<proteinExistence type="predicted"/>
<dbReference type="AlphaFoldDB" id="A0A164QEI3"/>
<organism evidence="1 2">
    <name type="scientific">Bacillus cereus</name>
    <dbReference type="NCBI Taxonomy" id="1396"/>
    <lineage>
        <taxon>Bacteria</taxon>
        <taxon>Bacillati</taxon>
        <taxon>Bacillota</taxon>
        <taxon>Bacilli</taxon>
        <taxon>Bacillales</taxon>
        <taxon>Bacillaceae</taxon>
        <taxon>Bacillus</taxon>
        <taxon>Bacillus cereus group</taxon>
    </lineage>
</organism>
<dbReference type="Proteomes" id="UP000076482">
    <property type="component" value="Unassembled WGS sequence"/>
</dbReference>
<evidence type="ECO:0000313" key="2">
    <source>
        <dbReference type="Proteomes" id="UP000076482"/>
    </source>
</evidence>
<sequence length="44" mass="4977">MSIPTIIKSVIKCSIEIPHFLSDVLCIVKRNNNSLFELFILSPC</sequence>
<name>A0A164QEI3_BACCE</name>
<comment type="caution">
    <text evidence="1">The sequence shown here is derived from an EMBL/GenBank/DDBJ whole genome shotgun (WGS) entry which is preliminary data.</text>
</comment>